<protein>
    <submittedName>
        <fullName evidence="7">COBW domain-containing protein 1</fullName>
    </submittedName>
</protein>
<dbReference type="Proteomes" id="UP000660262">
    <property type="component" value="Unassembled WGS sequence"/>
</dbReference>
<dbReference type="InterPro" id="IPR003495">
    <property type="entry name" value="CobW/HypB/UreG_nucleotide-bd"/>
</dbReference>
<dbReference type="GO" id="GO:0000166">
    <property type="term" value="F:nucleotide binding"/>
    <property type="evidence" value="ECO:0007669"/>
    <property type="project" value="UniProtKB-KW"/>
</dbReference>
<dbReference type="Pfam" id="PF07683">
    <property type="entry name" value="CobW_C"/>
    <property type="match status" value="1"/>
</dbReference>
<organism evidence="7 8">
    <name type="scientific">Pycnococcus provasolii</name>
    <dbReference type="NCBI Taxonomy" id="41880"/>
    <lineage>
        <taxon>Eukaryota</taxon>
        <taxon>Viridiplantae</taxon>
        <taxon>Chlorophyta</taxon>
        <taxon>Pseudoscourfieldiophyceae</taxon>
        <taxon>Pseudoscourfieldiales</taxon>
        <taxon>Pycnococcaceae</taxon>
        <taxon>Pycnococcus</taxon>
    </lineage>
</organism>
<dbReference type="Gene3D" id="3.30.1220.10">
    <property type="entry name" value="CobW-like, C-terminal domain"/>
    <property type="match status" value="1"/>
</dbReference>
<evidence type="ECO:0000256" key="2">
    <source>
        <dbReference type="ARBA" id="ARBA00022801"/>
    </source>
</evidence>
<reference evidence="7" key="1">
    <citation type="submission" date="2020-10" db="EMBL/GenBank/DDBJ databases">
        <title>Unveiling of a novel bifunctional photoreceptor, Dualchrome1, isolated from a cosmopolitan green alga.</title>
        <authorList>
            <person name="Suzuki S."/>
            <person name="Kawachi M."/>
        </authorList>
    </citation>
    <scope>NUCLEOTIDE SEQUENCE</scope>
    <source>
        <strain evidence="7">NIES 2893</strain>
    </source>
</reference>
<dbReference type="OrthoDB" id="258627at2759"/>
<dbReference type="GO" id="GO:0016787">
    <property type="term" value="F:hydrolase activity"/>
    <property type="evidence" value="ECO:0007669"/>
    <property type="project" value="UniProtKB-KW"/>
</dbReference>
<evidence type="ECO:0000313" key="8">
    <source>
        <dbReference type="Proteomes" id="UP000660262"/>
    </source>
</evidence>
<dbReference type="SUPFAM" id="SSF90002">
    <property type="entry name" value="Hypothetical protein YjiA, C-terminal domain"/>
    <property type="match status" value="1"/>
</dbReference>
<gene>
    <name evidence="7" type="ORF">PPROV_001096800</name>
</gene>
<comment type="similarity">
    <text evidence="4">Belongs to the SIMIBI class G3E GTPase family. ZNG1 subfamily.</text>
</comment>
<dbReference type="GO" id="GO:0005737">
    <property type="term" value="C:cytoplasm"/>
    <property type="evidence" value="ECO:0007669"/>
    <property type="project" value="TreeGrafter"/>
</dbReference>
<keyword evidence="1" id="KW-0547">Nucleotide-binding</keyword>
<dbReference type="PANTHER" id="PTHR13748:SF62">
    <property type="entry name" value="COBW DOMAIN-CONTAINING PROTEIN"/>
    <property type="match status" value="1"/>
</dbReference>
<dbReference type="Pfam" id="PF02492">
    <property type="entry name" value="cobW"/>
    <property type="match status" value="1"/>
</dbReference>
<evidence type="ECO:0000256" key="4">
    <source>
        <dbReference type="ARBA" id="ARBA00034320"/>
    </source>
</evidence>
<dbReference type="InterPro" id="IPR011629">
    <property type="entry name" value="CobW-like_C"/>
</dbReference>
<dbReference type="AlphaFoldDB" id="A0A830I2G7"/>
<dbReference type="InterPro" id="IPR036627">
    <property type="entry name" value="CobW-likC_sf"/>
</dbReference>
<comment type="catalytic activity">
    <reaction evidence="5">
        <text>GTP + H2O = GDP + phosphate + H(+)</text>
        <dbReference type="Rhea" id="RHEA:19669"/>
        <dbReference type="ChEBI" id="CHEBI:15377"/>
        <dbReference type="ChEBI" id="CHEBI:15378"/>
        <dbReference type="ChEBI" id="CHEBI:37565"/>
        <dbReference type="ChEBI" id="CHEBI:43474"/>
        <dbReference type="ChEBI" id="CHEBI:58189"/>
    </reaction>
    <physiologicalReaction direction="left-to-right" evidence="5">
        <dbReference type="Rhea" id="RHEA:19670"/>
    </physiologicalReaction>
</comment>
<dbReference type="InterPro" id="IPR051316">
    <property type="entry name" value="Zinc-reg_GTPase_activator"/>
</dbReference>
<evidence type="ECO:0000256" key="1">
    <source>
        <dbReference type="ARBA" id="ARBA00022741"/>
    </source>
</evidence>
<feature type="domain" description="CobW C-terminal" evidence="6">
    <location>
        <begin position="246"/>
        <end position="340"/>
    </location>
</feature>
<keyword evidence="2" id="KW-0378">Hydrolase</keyword>
<name>A0A830I2G7_9CHLO</name>
<evidence type="ECO:0000259" key="6">
    <source>
        <dbReference type="SMART" id="SM00833"/>
    </source>
</evidence>
<accession>A0A830I2G7</accession>
<dbReference type="Gene3D" id="3.40.50.300">
    <property type="entry name" value="P-loop containing nucleotide triphosphate hydrolases"/>
    <property type="match status" value="1"/>
</dbReference>
<dbReference type="PANTHER" id="PTHR13748">
    <property type="entry name" value="COBW-RELATED"/>
    <property type="match status" value="1"/>
</dbReference>
<proteinExistence type="inferred from homology"/>
<keyword evidence="3" id="KW-0143">Chaperone</keyword>
<keyword evidence="8" id="KW-1185">Reference proteome</keyword>
<dbReference type="SUPFAM" id="SSF52540">
    <property type="entry name" value="P-loop containing nucleoside triphosphate hydrolases"/>
    <property type="match status" value="1"/>
</dbReference>
<evidence type="ECO:0000256" key="5">
    <source>
        <dbReference type="ARBA" id="ARBA00049117"/>
    </source>
</evidence>
<dbReference type="SMART" id="SM00833">
    <property type="entry name" value="CobW_C"/>
    <property type="match status" value="1"/>
</dbReference>
<comment type="caution">
    <text evidence="7">The sequence shown here is derived from an EMBL/GenBank/DDBJ whole genome shotgun (WGS) entry which is preliminary data.</text>
</comment>
<dbReference type="EMBL" id="BNJQ01000040">
    <property type="protein sequence ID" value="GHP12240.1"/>
    <property type="molecule type" value="Genomic_DNA"/>
</dbReference>
<sequence length="417" mass="46021">MAAAAADDRRVPVTVLTGFLGSGKTTLLNHILTASHGKKLAVIENEFGDVGIDDELLAKNTKLQSDEEIIEMMNGCVCCTVRQDLVVVLSKLAARVKAGTLKLDGIVIETTGMADPAPVAQTFFVEDNVKEFARLDGIVTLVDAKHIEQHLDEEKAEGVENESVEQVAFADRLLLNKTDLVSADDLDRVEKRLKTINGQAPIVRCEKANVSVDSVLNIKGFDLEKTLEMDPEFLNTDGEHEHDDTVTSVSIVQPGEVDLDQFEGFVGNLLRNRGADIFRMKGVIAVAHAKEKFVYHAVHMIFGGNFMDAWASDEERVSKLVFIGKNLDKEELTASFQGCLATQELSEKKRKMLRFAVGDEVECRSAKGWCKGKVVALMYREDFMSPGMVAPYQIKLDEGDLIYAPEDIDELIRRASS</sequence>
<dbReference type="InterPro" id="IPR027417">
    <property type="entry name" value="P-loop_NTPase"/>
</dbReference>
<evidence type="ECO:0000313" key="7">
    <source>
        <dbReference type="EMBL" id="GHP12240.1"/>
    </source>
</evidence>
<dbReference type="CDD" id="cd03112">
    <property type="entry name" value="CobW-like"/>
    <property type="match status" value="1"/>
</dbReference>
<evidence type="ECO:0000256" key="3">
    <source>
        <dbReference type="ARBA" id="ARBA00023186"/>
    </source>
</evidence>